<name>T1JMS3_STRMM</name>
<evidence type="ECO:0000256" key="1">
    <source>
        <dbReference type="SAM" id="Phobius"/>
    </source>
</evidence>
<dbReference type="STRING" id="126957.T1JMS3"/>
<keyword evidence="1" id="KW-0812">Transmembrane</keyword>
<reference evidence="2" key="2">
    <citation type="submission" date="2015-02" db="UniProtKB">
        <authorList>
            <consortium name="EnsemblMetazoa"/>
        </authorList>
    </citation>
    <scope>IDENTIFICATION</scope>
</reference>
<accession>T1JMS3</accession>
<evidence type="ECO:0000313" key="3">
    <source>
        <dbReference type="Proteomes" id="UP000014500"/>
    </source>
</evidence>
<dbReference type="EMBL" id="JH432107">
    <property type="status" value="NOT_ANNOTATED_CDS"/>
    <property type="molecule type" value="Genomic_DNA"/>
</dbReference>
<dbReference type="EnsemblMetazoa" id="SMAR015153-RA">
    <property type="protein sequence ID" value="SMAR015153-PA"/>
    <property type="gene ID" value="SMAR015153"/>
</dbReference>
<dbReference type="eggNOG" id="ENOG502SDZ5">
    <property type="taxonomic scope" value="Eukaryota"/>
</dbReference>
<proteinExistence type="predicted"/>
<reference evidence="3" key="1">
    <citation type="submission" date="2011-05" db="EMBL/GenBank/DDBJ databases">
        <authorList>
            <person name="Richards S.R."/>
            <person name="Qu J."/>
            <person name="Jiang H."/>
            <person name="Jhangiani S.N."/>
            <person name="Agravi P."/>
            <person name="Goodspeed R."/>
            <person name="Gross S."/>
            <person name="Mandapat C."/>
            <person name="Jackson L."/>
            <person name="Mathew T."/>
            <person name="Pu L."/>
            <person name="Thornton R."/>
            <person name="Saada N."/>
            <person name="Wilczek-Boney K.B."/>
            <person name="Lee S."/>
            <person name="Kovar C."/>
            <person name="Wu Y."/>
            <person name="Scherer S.E."/>
            <person name="Worley K.C."/>
            <person name="Muzny D.M."/>
            <person name="Gibbs R."/>
        </authorList>
    </citation>
    <scope>NUCLEOTIDE SEQUENCE</scope>
    <source>
        <strain evidence="3">Brora</strain>
    </source>
</reference>
<keyword evidence="3" id="KW-1185">Reference proteome</keyword>
<sequence>MEAAVASSRAKLLRTQSLPAFENCLLSISDNKWRNDLLIADRPPTASTANADHNKVNGNKKSATIRQHYYPEAGWGWVITICASYVLLICHGLHMAYGILYLEILQKFGRDRQLEAVFV</sequence>
<evidence type="ECO:0008006" key="4">
    <source>
        <dbReference type="Google" id="ProtNLM"/>
    </source>
</evidence>
<evidence type="ECO:0000313" key="2">
    <source>
        <dbReference type="EnsemblMetazoa" id="SMAR015153-PA"/>
    </source>
</evidence>
<protein>
    <recommendedName>
        <fullName evidence="4">Monocarboxylate transporter</fullName>
    </recommendedName>
</protein>
<dbReference type="AlphaFoldDB" id="T1JMS3"/>
<keyword evidence="1" id="KW-1133">Transmembrane helix</keyword>
<keyword evidence="1" id="KW-0472">Membrane</keyword>
<dbReference type="PhylomeDB" id="T1JMS3"/>
<dbReference type="HOGENOM" id="CLU_150875_0_0_1"/>
<dbReference type="Proteomes" id="UP000014500">
    <property type="component" value="Unassembled WGS sequence"/>
</dbReference>
<organism evidence="2 3">
    <name type="scientific">Strigamia maritima</name>
    <name type="common">European centipede</name>
    <name type="synonym">Geophilus maritimus</name>
    <dbReference type="NCBI Taxonomy" id="126957"/>
    <lineage>
        <taxon>Eukaryota</taxon>
        <taxon>Metazoa</taxon>
        <taxon>Ecdysozoa</taxon>
        <taxon>Arthropoda</taxon>
        <taxon>Myriapoda</taxon>
        <taxon>Chilopoda</taxon>
        <taxon>Pleurostigmophora</taxon>
        <taxon>Geophilomorpha</taxon>
        <taxon>Linotaeniidae</taxon>
        <taxon>Strigamia</taxon>
    </lineage>
</organism>
<feature type="transmembrane region" description="Helical" evidence="1">
    <location>
        <begin position="75"/>
        <end position="102"/>
    </location>
</feature>